<gene>
    <name evidence="1" type="ORF">DESME_08955</name>
</gene>
<organism evidence="1 2">
    <name type="scientific">Desulfitobacterium metallireducens DSM 15288</name>
    <dbReference type="NCBI Taxonomy" id="871968"/>
    <lineage>
        <taxon>Bacteria</taxon>
        <taxon>Bacillati</taxon>
        <taxon>Bacillota</taxon>
        <taxon>Clostridia</taxon>
        <taxon>Eubacteriales</taxon>
        <taxon>Desulfitobacteriaceae</taxon>
        <taxon>Desulfitobacterium</taxon>
    </lineage>
</organism>
<dbReference type="eggNOG" id="ENOG503387I">
    <property type="taxonomic scope" value="Bacteria"/>
</dbReference>
<dbReference type="Proteomes" id="UP000010847">
    <property type="component" value="Chromosome"/>
</dbReference>
<dbReference type="HOGENOM" id="CLU_2205817_0_0_9"/>
<dbReference type="KEGG" id="dmt:DESME_08955"/>
<name>W0EGC9_9FIRM</name>
<dbReference type="STRING" id="871968.DESME_08955"/>
<evidence type="ECO:0000313" key="1">
    <source>
        <dbReference type="EMBL" id="AHF08573.1"/>
    </source>
</evidence>
<dbReference type="RefSeq" id="WP_006718835.1">
    <property type="nucleotide sequence ID" value="NZ_CP007032.1"/>
</dbReference>
<accession>W0EGC9</accession>
<keyword evidence="2" id="KW-1185">Reference proteome</keyword>
<dbReference type="OrthoDB" id="2636416at2"/>
<dbReference type="AlphaFoldDB" id="W0EGC9"/>
<dbReference type="EMBL" id="CP007032">
    <property type="protein sequence ID" value="AHF08573.1"/>
    <property type="molecule type" value="Genomic_DNA"/>
</dbReference>
<sequence length="107" mass="12226">MEKILPFRDLIQDNLGNYYFVSEIGENKMILVNAVVLYASNRIFSEELVKDHKGESLTHFATQMVKDHLKLLLSGEIPGKMYLLESLVGTYDIVVDALYDRDPGIDF</sequence>
<evidence type="ECO:0000313" key="2">
    <source>
        <dbReference type="Proteomes" id="UP000010847"/>
    </source>
</evidence>
<reference evidence="1 2" key="1">
    <citation type="submission" date="2013-12" db="EMBL/GenBank/DDBJ databases">
        <authorList>
            <consortium name="DOE Joint Genome Institute"/>
            <person name="Smidt H."/>
            <person name="Huntemann M."/>
            <person name="Han J."/>
            <person name="Chen A."/>
            <person name="Kyrpides N."/>
            <person name="Mavromatis K."/>
            <person name="Markowitz V."/>
            <person name="Palaniappan K."/>
            <person name="Ivanova N."/>
            <person name="Schaumberg A."/>
            <person name="Pati A."/>
            <person name="Liolios K."/>
            <person name="Nordberg H.P."/>
            <person name="Cantor M.N."/>
            <person name="Hua S.X."/>
            <person name="Woyke T."/>
        </authorList>
    </citation>
    <scope>NUCLEOTIDE SEQUENCE [LARGE SCALE GENOMIC DNA]</scope>
    <source>
        <strain evidence="2">DSM 15288</strain>
    </source>
</reference>
<protein>
    <submittedName>
        <fullName evidence="1">Uncharacterized protein</fullName>
    </submittedName>
</protein>
<proteinExistence type="predicted"/>